<dbReference type="Proteomes" id="UP000294555">
    <property type="component" value="Unassembled WGS sequence"/>
</dbReference>
<name>A0A4R1NE55_9GAMM</name>
<organism evidence="1 2">
    <name type="scientific">Sodalis ligni</name>
    <dbReference type="NCBI Taxonomy" id="2697027"/>
    <lineage>
        <taxon>Bacteria</taxon>
        <taxon>Pseudomonadati</taxon>
        <taxon>Pseudomonadota</taxon>
        <taxon>Gammaproteobacteria</taxon>
        <taxon>Enterobacterales</taxon>
        <taxon>Bruguierivoracaceae</taxon>
        <taxon>Sodalis</taxon>
    </lineage>
</organism>
<evidence type="ECO:0000313" key="1">
    <source>
        <dbReference type="EMBL" id="TCL05732.1"/>
    </source>
</evidence>
<keyword evidence="2" id="KW-1185">Reference proteome</keyword>
<comment type="caution">
    <text evidence="1">The sequence shown here is derived from an EMBL/GenBank/DDBJ whole genome shotgun (WGS) entry which is preliminary data.</text>
</comment>
<dbReference type="EMBL" id="SJOI01000001">
    <property type="protein sequence ID" value="TCL05732.1"/>
    <property type="molecule type" value="Genomic_DNA"/>
</dbReference>
<reference evidence="1 2" key="1">
    <citation type="submission" date="2019-02" db="EMBL/GenBank/DDBJ databases">
        <title>Investigation of anaerobic lignin degradation for improved lignocellulosic biofuels.</title>
        <authorList>
            <person name="Deangelis K."/>
        </authorList>
    </citation>
    <scope>NUCLEOTIDE SEQUENCE [LARGE SCALE GENOMIC DNA]</scope>
    <source>
        <strain evidence="1 2">159R</strain>
    </source>
</reference>
<gene>
    <name evidence="1" type="ORF">EZJ58_3948</name>
</gene>
<protein>
    <submittedName>
        <fullName evidence="1">Uncharacterized protein</fullName>
    </submittedName>
</protein>
<sequence>MARIEPKGMYSRQVYRIATVWRPVLAGHFVNKPGETFLSRAGSFLTGKQADQLLPGRKGA</sequence>
<evidence type="ECO:0000313" key="2">
    <source>
        <dbReference type="Proteomes" id="UP000294555"/>
    </source>
</evidence>
<dbReference type="AlphaFoldDB" id="A0A4R1NE55"/>
<accession>A0A4R1NE55</accession>
<proteinExistence type="predicted"/>